<keyword evidence="8" id="KW-1185">Reference proteome</keyword>
<protein>
    <recommendedName>
        <fullName evidence="6">Zinc finger DksA/TraR C4-type domain-containing protein</fullName>
    </recommendedName>
</protein>
<evidence type="ECO:0000256" key="5">
    <source>
        <dbReference type="SAM" id="MobiDB-lite"/>
    </source>
</evidence>
<dbReference type="InterPro" id="IPR000962">
    <property type="entry name" value="Znf_DskA_TraR"/>
</dbReference>
<dbReference type="Gene3D" id="1.20.120.910">
    <property type="entry name" value="DksA, coiled-coil domain"/>
    <property type="match status" value="1"/>
</dbReference>
<keyword evidence="1" id="KW-0479">Metal-binding</keyword>
<organism evidence="7 8">
    <name type="scientific">Nocardioides bigeumensis</name>
    <dbReference type="NCBI Taxonomy" id="433657"/>
    <lineage>
        <taxon>Bacteria</taxon>
        <taxon>Bacillati</taxon>
        <taxon>Actinomycetota</taxon>
        <taxon>Actinomycetes</taxon>
        <taxon>Propionibacteriales</taxon>
        <taxon>Nocardioidaceae</taxon>
        <taxon>Nocardioides</taxon>
    </lineage>
</organism>
<accession>A0ABP5K4Y1</accession>
<dbReference type="PROSITE" id="PS51128">
    <property type="entry name" value="ZF_DKSA_2"/>
    <property type="match status" value="1"/>
</dbReference>
<evidence type="ECO:0000313" key="8">
    <source>
        <dbReference type="Proteomes" id="UP001500575"/>
    </source>
</evidence>
<feature type="domain" description="Zinc finger DksA/TraR C4-type" evidence="6">
    <location>
        <begin position="137"/>
        <end position="168"/>
    </location>
</feature>
<sequence length="171" mass="18342">MTASTVPPVASPRDHANGHDALDYRDAAADLVREPRRPEPAEPDTLPADEPPELGPYLPPAAGPTARLMALPQPQGAFPTTPAGVDQHLARFEAARQAQLDALPQTPLDKVAAAHRGTVERILEQVRAARRRVIDGVYGICVGCGTGIPPERLELRPWLITCTGCASRDRL</sequence>
<dbReference type="Proteomes" id="UP001500575">
    <property type="component" value="Unassembled WGS sequence"/>
</dbReference>
<evidence type="ECO:0000256" key="4">
    <source>
        <dbReference type="PROSITE-ProRule" id="PRU00510"/>
    </source>
</evidence>
<name>A0ABP5K4Y1_9ACTN</name>
<dbReference type="Pfam" id="PF01258">
    <property type="entry name" value="zf-dskA_traR"/>
    <property type="match status" value="1"/>
</dbReference>
<dbReference type="EMBL" id="BAAAQQ010000011">
    <property type="protein sequence ID" value="GAA2125028.1"/>
    <property type="molecule type" value="Genomic_DNA"/>
</dbReference>
<comment type="caution">
    <text evidence="7">The sequence shown here is derived from an EMBL/GenBank/DDBJ whole genome shotgun (WGS) entry which is preliminary data.</text>
</comment>
<evidence type="ECO:0000313" key="7">
    <source>
        <dbReference type="EMBL" id="GAA2125028.1"/>
    </source>
</evidence>
<proteinExistence type="predicted"/>
<evidence type="ECO:0000259" key="6">
    <source>
        <dbReference type="Pfam" id="PF01258"/>
    </source>
</evidence>
<keyword evidence="2" id="KW-0863">Zinc-finger</keyword>
<dbReference type="SUPFAM" id="SSF57716">
    <property type="entry name" value="Glucocorticoid receptor-like (DNA-binding domain)"/>
    <property type="match status" value="1"/>
</dbReference>
<evidence type="ECO:0000256" key="2">
    <source>
        <dbReference type="ARBA" id="ARBA00022771"/>
    </source>
</evidence>
<gene>
    <name evidence="7" type="ORF">GCM10009843_22330</name>
</gene>
<reference evidence="8" key="1">
    <citation type="journal article" date="2019" name="Int. J. Syst. Evol. Microbiol.">
        <title>The Global Catalogue of Microorganisms (GCM) 10K type strain sequencing project: providing services to taxonomists for standard genome sequencing and annotation.</title>
        <authorList>
            <consortium name="The Broad Institute Genomics Platform"/>
            <consortium name="The Broad Institute Genome Sequencing Center for Infectious Disease"/>
            <person name="Wu L."/>
            <person name="Ma J."/>
        </authorList>
    </citation>
    <scope>NUCLEOTIDE SEQUENCE [LARGE SCALE GENOMIC DNA]</scope>
    <source>
        <strain evidence="8">JCM 16021</strain>
    </source>
</reference>
<evidence type="ECO:0000256" key="1">
    <source>
        <dbReference type="ARBA" id="ARBA00022723"/>
    </source>
</evidence>
<feature type="region of interest" description="Disordered" evidence="5">
    <location>
        <begin position="1"/>
        <end position="56"/>
    </location>
</feature>
<feature type="zinc finger region" description="dksA C4-type" evidence="4">
    <location>
        <begin position="141"/>
        <end position="165"/>
    </location>
</feature>
<dbReference type="RefSeq" id="WP_344303796.1">
    <property type="nucleotide sequence ID" value="NZ_BAAAQQ010000011.1"/>
</dbReference>
<keyword evidence="3" id="KW-0862">Zinc</keyword>
<feature type="compositionally biased region" description="Basic and acidic residues" evidence="5">
    <location>
        <begin position="12"/>
        <end position="40"/>
    </location>
</feature>
<evidence type="ECO:0000256" key="3">
    <source>
        <dbReference type="ARBA" id="ARBA00022833"/>
    </source>
</evidence>